<protein>
    <recommendedName>
        <fullName evidence="3">Probable chemoreceptor glutamine deamidase CheD</fullName>
        <ecNumber evidence="3">3.5.1.44</ecNumber>
    </recommendedName>
</protein>
<accession>A0A423LKF2</accession>
<comment type="similarity">
    <text evidence="3">Belongs to the CheD family.</text>
</comment>
<organism evidence="4 5">
    <name type="scientific">Pseudomonas fluorescens</name>
    <dbReference type="NCBI Taxonomy" id="294"/>
    <lineage>
        <taxon>Bacteria</taxon>
        <taxon>Pseudomonadati</taxon>
        <taxon>Pseudomonadota</taxon>
        <taxon>Gammaproteobacteria</taxon>
        <taxon>Pseudomonadales</taxon>
        <taxon>Pseudomonadaceae</taxon>
        <taxon>Pseudomonas</taxon>
    </lineage>
</organism>
<reference evidence="4 5" key="1">
    <citation type="submission" date="2016-10" db="EMBL/GenBank/DDBJ databases">
        <title>Comparative genome analysis of multiple Pseudomonas spp. focuses on biocontrol and plant growth promoting traits.</title>
        <authorList>
            <person name="Tao X.-Y."/>
            <person name="Taylor C.G."/>
        </authorList>
    </citation>
    <scope>NUCLEOTIDE SEQUENCE [LARGE SCALE GENOMIC DNA]</scope>
    <source>
        <strain evidence="4 5">24D3</strain>
    </source>
</reference>
<dbReference type="EMBL" id="MOBU01000007">
    <property type="protein sequence ID" value="RON68802.1"/>
    <property type="molecule type" value="Genomic_DNA"/>
</dbReference>
<evidence type="ECO:0000313" key="5">
    <source>
        <dbReference type="Proteomes" id="UP000285757"/>
    </source>
</evidence>
<comment type="function">
    <text evidence="3">Probably deamidates glutamine residues to glutamate on methyl-accepting chemotaxis receptors (MCPs), playing an important role in chemotaxis.</text>
</comment>
<keyword evidence="1 3" id="KW-0145">Chemotaxis</keyword>
<gene>
    <name evidence="3" type="primary">cheD</name>
    <name evidence="4" type="ORF">BK671_10695</name>
</gene>
<dbReference type="PANTHER" id="PTHR35147">
    <property type="entry name" value="CHEMORECEPTOR GLUTAMINE DEAMIDASE CHED-RELATED"/>
    <property type="match status" value="1"/>
</dbReference>
<dbReference type="CDD" id="cd16352">
    <property type="entry name" value="CheD"/>
    <property type="match status" value="1"/>
</dbReference>
<dbReference type="PANTHER" id="PTHR35147:SF3">
    <property type="entry name" value="CHEMORECEPTOR GLUTAMINE DEAMIDASE CHED 1-RELATED"/>
    <property type="match status" value="1"/>
</dbReference>
<comment type="caution">
    <text evidence="4">The sequence shown here is derived from an EMBL/GenBank/DDBJ whole genome shotgun (WGS) entry which is preliminary data.</text>
</comment>
<keyword evidence="2 3" id="KW-0378">Hydrolase</keyword>
<evidence type="ECO:0000256" key="3">
    <source>
        <dbReference type="HAMAP-Rule" id="MF_01440"/>
    </source>
</evidence>
<dbReference type="InterPro" id="IPR011324">
    <property type="entry name" value="Cytotoxic_necrot_fac-like_cat"/>
</dbReference>
<evidence type="ECO:0000256" key="1">
    <source>
        <dbReference type="ARBA" id="ARBA00022500"/>
    </source>
</evidence>
<evidence type="ECO:0000313" key="4">
    <source>
        <dbReference type="EMBL" id="RON68802.1"/>
    </source>
</evidence>
<dbReference type="HAMAP" id="MF_01440">
    <property type="entry name" value="CheD"/>
    <property type="match status" value="1"/>
</dbReference>
<dbReference type="RefSeq" id="WP_123532178.1">
    <property type="nucleotide sequence ID" value="NZ_MOBU01000007.1"/>
</dbReference>
<dbReference type="EC" id="3.5.1.44" evidence="3"/>
<dbReference type="SUPFAM" id="SSF64438">
    <property type="entry name" value="CNF1/YfiH-like putative cysteine hydrolases"/>
    <property type="match status" value="1"/>
</dbReference>
<dbReference type="AlphaFoldDB" id="A0A423LKF2"/>
<sequence>MSEKLFIQPGRWFFGSGRLQVETVLGSCVTMTLWESVQKVGGLCHFMLPTRRLNAPGFLDGRYGEDAVLWLRQQALRNGLHINDCQIKLFGGAHALVGTNAHGEVGRRNIRFAEDYLRREGISLVSSDLGGQGHRYLRFDLANGDVWIRHGAALALANDGTGKAS</sequence>
<dbReference type="GO" id="GO:0006935">
    <property type="term" value="P:chemotaxis"/>
    <property type="evidence" value="ECO:0007669"/>
    <property type="project" value="UniProtKB-UniRule"/>
</dbReference>
<comment type="catalytic activity">
    <reaction evidence="3">
        <text>L-glutaminyl-[protein] + H2O = L-glutamyl-[protein] + NH4(+)</text>
        <dbReference type="Rhea" id="RHEA:16441"/>
        <dbReference type="Rhea" id="RHEA-COMP:10207"/>
        <dbReference type="Rhea" id="RHEA-COMP:10208"/>
        <dbReference type="ChEBI" id="CHEBI:15377"/>
        <dbReference type="ChEBI" id="CHEBI:28938"/>
        <dbReference type="ChEBI" id="CHEBI:29973"/>
        <dbReference type="ChEBI" id="CHEBI:30011"/>
        <dbReference type="EC" id="3.5.1.44"/>
    </reaction>
</comment>
<dbReference type="InterPro" id="IPR038592">
    <property type="entry name" value="CheD-like_sf"/>
</dbReference>
<dbReference type="Gene3D" id="3.30.1330.200">
    <property type="match status" value="1"/>
</dbReference>
<dbReference type="GO" id="GO:0050568">
    <property type="term" value="F:protein-glutamine glutaminase activity"/>
    <property type="evidence" value="ECO:0007669"/>
    <property type="project" value="UniProtKB-UniRule"/>
</dbReference>
<name>A0A423LKF2_PSEFL</name>
<proteinExistence type="inferred from homology"/>
<dbReference type="Proteomes" id="UP000285757">
    <property type="component" value="Unassembled WGS sequence"/>
</dbReference>
<evidence type="ECO:0000256" key="2">
    <source>
        <dbReference type="ARBA" id="ARBA00022801"/>
    </source>
</evidence>
<dbReference type="Pfam" id="PF03975">
    <property type="entry name" value="CheD"/>
    <property type="match status" value="1"/>
</dbReference>
<dbReference type="InterPro" id="IPR005659">
    <property type="entry name" value="Chemorcpt_Glu_NH3ase_CheD"/>
</dbReference>